<dbReference type="EMBL" id="BEZZ01000126">
    <property type="protein sequence ID" value="GCC26510.1"/>
    <property type="molecule type" value="Genomic_DNA"/>
</dbReference>
<name>A0A401S840_CHIPU</name>
<comment type="caution">
    <text evidence="1">The sequence shown here is derived from an EMBL/GenBank/DDBJ whole genome shotgun (WGS) entry which is preliminary data.</text>
</comment>
<keyword evidence="2" id="KW-1185">Reference proteome</keyword>
<dbReference type="Proteomes" id="UP000287033">
    <property type="component" value="Unassembled WGS sequence"/>
</dbReference>
<dbReference type="AlphaFoldDB" id="A0A401S840"/>
<protein>
    <submittedName>
        <fullName evidence="1">Uncharacterized protein</fullName>
    </submittedName>
</protein>
<gene>
    <name evidence="1" type="ORF">chiPu_0004927</name>
</gene>
<dbReference type="STRING" id="137246.A0A401S840"/>
<accession>A0A401S840</accession>
<proteinExistence type="predicted"/>
<sequence>MASNDLGIVVDGTQVSYIGQDSESIPEFLGRKYGHFTKRLDLSFNLLRSADWSLDCLPPIFYRDDIHAVSFYSGKAEPAFSVQS</sequence>
<reference evidence="1 2" key="1">
    <citation type="journal article" date="2018" name="Nat. Ecol. Evol.">
        <title>Shark genomes provide insights into elasmobranch evolution and the origin of vertebrates.</title>
        <authorList>
            <person name="Hara Y"/>
            <person name="Yamaguchi K"/>
            <person name="Onimaru K"/>
            <person name="Kadota M"/>
            <person name="Koyanagi M"/>
            <person name="Keeley SD"/>
            <person name="Tatsumi K"/>
            <person name="Tanaka K"/>
            <person name="Motone F"/>
            <person name="Kageyama Y"/>
            <person name="Nozu R"/>
            <person name="Adachi N"/>
            <person name="Nishimura O"/>
            <person name="Nakagawa R"/>
            <person name="Tanegashima C"/>
            <person name="Kiyatake I"/>
            <person name="Matsumoto R"/>
            <person name="Murakumo K"/>
            <person name="Nishida K"/>
            <person name="Terakita A"/>
            <person name="Kuratani S"/>
            <person name="Sato K"/>
            <person name="Hyodo S Kuraku.S."/>
        </authorList>
    </citation>
    <scope>NUCLEOTIDE SEQUENCE [LARGE SCALE GENOMIC DNA]</scope>
</reference>
<evidence type="ECO:0000313" key="2">
    <source>
        <dbReference type="Proteomes" id="UP000287033"/>
    </source>
</evidence>
<evidence type="ECO:0000313" key="1">
    <source>
        <dbReference type="EMBL" id="GCC26510.1"/>
    </source>
</evidence>
<organism evidence="1 2">
    <name type="scientific">Chiloscyllium punctatum</name>
    <name type="common">Brownbanded bambooshark</name>
    <name type="synonym">Hemiscyllium punctatum</name>
    <dbReference type="NCBI Taxonomy" id="137246"/>
    <lineage>
        <taxon>Eukaryota</taxon>
        <taxon>Metazoa</taxon>
        <taxon>Chordata</taxon>
        <taxon>Craniata</taxon>
        <taxon>Vertebrata</taxon>
        <taxon>Chondrichthyes</taxon>
        <taxon>Elasmobranchii</taxon>
        <taxon>Galeomorphii</taxon>
        <taxon>Galeoidea</taxon>
        <taxon>Orectolobiformes</taxon>
        <taxon>Hemiscylliidae</taxon>
        <taxon>Chiloscyllium</taxon>
    </lineage>
</organism>
<dbReference type="OrthoDB" id="272149at2759"/>